<dbReference type="GO" id="GO:0046872">
    <property type="term" value="F:metal ion binding"/>
    <property type="evidence" value="ECO:0007669"/>
    <property type="project" value="UniProtKB-KW"/>
</dbReference>
<dbReference type="InterPro" id="IPR013815">
    <property type="entry name" value="ATP_grasp_subdomain_1"/>
</dbReference>
<comment type="cofactor">
    <cofactor evidence="11">
        <name>Mg(2+)</name>
        <dbReference type="ChEBI" id="CHEBI:18420"/>
    </cofactor>
    <cofactor evidence="11">
        <name>Mn(2+)</name>
        <dbReference type="ChEBI" id="CHEBI:29035"/>
    </cofactor>
    <text evidence="11">Binds 2 magnesium or manganese ions per subunit.</text>
</comment>
<keyword evidence="8 10" id="KW-0573">Peptidoglycan synthesis</keyword>
<dbReference type="EC" id="6.3.2.4" evidence="10"/>
<dbReference type="InterPro" id="IPR011761">
    <property type="entry name" value="ATP-grasp"/>
</dbReference>
<dbReference type="HAMAP" id="MF_00047">
    <property type="entry name" value="Dala_Dala_lig"/>
    <property type="match status" value="1"/>
</dbReference>
<dbReference type="AlphaFoldDB" id="A0A2A2DBI7"/>
<keyword evidence="6 12" id="KW-0067">ATP-binding</keyword>
<dbReference type="PROSITE" id="PS50975">
    <property type="entry name" value="ATP_GRASP"/>
    <property type="match status" value="1"/>
</dbReference>
<dbReference type="InterPro" id="IPR011127">
    <property type="entry name" value="Dala_Dala_lig_N"/>
</dbReference>
<evidence type="ECO:0000313" key="15">
    <source>
        <dbReference type="Proteomes" id="UP000218944"/>
    </source>
</evidence>
<gene>
    <name evidence="10" type="primary">ddl</name>
    <name evidence="14" type="ORF">CK936_11830</name>
</gene>
<evidence type="ECO:0000259" key="13">
    <source>
        <dbReference type="PROSITE" id="PS50975"/>
    </source>
</evidence>
<comment type="similarity">
    <text evidence="2 10">Belongs to the D-alanine--D-alanine ligase family.</text>
</comment>
<reference evidence="14 15" key="1">
    <citation type="submission" date="2017-08" db="EMBL/GenBank/DDBJ databases">
        <title>Genome sequence of Streptomyces albireticuli NRRL B-1670.</title>
        <authorList>
            <person name="Graham D.E."/>
            <person name="Mahan K.M."/>
            <person name="Klingeman D.M."/>
            <person name="Hettich R.L."/>
            <person name="Parry R.J."/>
            <person name="Spain J.C."/>
        </authorList>
    </citation>
    <scope>NUCLEOTIDE SEQUENCE [LARGE SCALE GENOMIC DNA]</scope>
    <source>
        <strain evidence="14 15">NRRL B-1670</strain>
    </source>
</reference>
<feature type="binding site" evidence="11">
    <location>
        <position position="279"/>
    </location>
    <ligand>
        <name>Mg(2+)</name>
        <dbReference type="ChEBI" id="CHEBI:18420"/>
        <label>2</label>
    </ligand>
</feature>
<evidence type="ECO:0000256" key="6">
    <source>
        <dbReference type="ARBA" id="ARBA00022840"/>
    </source>
</evidence>
<accession>A0A2A2DBI7</accession>
<evidence type="ECO:0000256" key="12">
    <source>
        <dbReference type="PROSITE-ProRule" id="PRU00409"/>
    </source>
</evidence>
<evidence type="ECO:0000256" key="2">
    <source>
        <dbReference type="ARBA" id="ARBA00010871"/>
    </source>
</evidence>
<protein>
    <recommendedName>
        <fullName evidence="10">D-alanine--D-alanine ligase</fullName>
        <ecNumber evidence="10">6.3.2.4</ecNumber>
    </recommendedName>
    <alternativeName>
        <fullName evidence="10">D-Ala-D-Ala ligase</fullName>
    </alternativeName>
    <alternativeName>
        <fullName evidence="10">D-alanylalanine synthetase</fullName>
    </alternativeName>
</protein>
<keyword evidence="11" id="KW-0460">Magnesium</keyword>
<dbReference type="UniPathway" id="UPA00219"/>
<feature type="binding site" evidence="11">
    <location>
        <position position="281"/>
    </location>
    <ligand>
        <name>Mg(2+)</name>
        <dbReference type="ChEBI" id="CHEBI:18420"/>
        <label>2</label>
    </ligand>
</feature>
<dbReference type="Gene3D" id="3.30.470.20">
    <property type="entry name" value="ATP-grasp fold, B domain"/>
    <property type="match status" value="1"/>
</dbReference>
<dbReference type="InterPro" id="IPR011095">
    <property type="entry name" value="Dala_Dala_lig_C"/>
</dbReference>
<dbReference type="PANTHER" id="PTHR23132:SF23">
    <property type="entry name" value="D-ALANINE--D-ALANINE LIGASE B"/>
    <property type="match status" value="1"/>
</dbReference>
<comment type="subcellular location">
    <subcellularLocation>
        <location evidence="1 10">Cytoplasm</location>
    </subcellularLocation>
</comment>
<organism evidence="14 15">
    <name type="scientific">Streptomyces albireticuli</name>
    <dbReference type="NCBI Taxonomy" id="1940"/>
    <lineage>
        <taxon>Bacteria</taxon>
        <taxon>Bacillati</taxon>
        <taxon>Actinomycetota</taxon>
        <taxon>Actinomycetes</taxon>
        <taxon>Kitasatosporales</taxon>
        <taxon>Streptomycetaceae</taxon>
        <taxon>Streptomyces</taxon>
    </lineage>
</organism>
<proteinExistence type="inferred from homology"/>
<dbReference type="InterPro" id="IPR016185">
    <property type="entry name" value="PreATP-grasp_dom_sf"/>
</dbReference>
<comment type="caution">
    <text evidence="14">The sequence shown here is derived from an EMBL/GenBank/DDBJ whole genome shotgun (WGS) entry which is preliminary data.</text>
</comment>
<evidence type="ECO:0000256" key="1">
    <source>
        <dbReference type="ARBA" id="ARBA00004496"/>
    </source>
</evidence>
<feature type="domain" description="ATP-grasp" evidence="13">
    <location>
        <begin position="107"/>
        <end position="312"/>
    </location>
</feature>
<evidence type="ECO:0000256" key="5">
    <source>
        <dbReference type="ARBA" id="ARBA00022741"/>
    </source>
</evidence>
<keyword evidence="5 12" id="KW-0547">Nucleotide-binding</keyword>
<dbReference type="GO" id="GO:0008360">
    <property type="term" value="P:regulation of cell shape"/>
    <property type="evidence" value="ECO:0007669"/>
    <property type="project" value="UniProtKB-KW"/>
</dbReference>
<keyword evidence="9 10" id="KW-0961">Cell wall biogenesis/degradation</keyword>
<dbReference type="NCBIfam" id="NF002378">
    <property type="entry name" value="PRK01372.1"/>
    <property type="match status" value="1"/>
</dbReference>
<dbReference type="GO" id="GO:0005524">
    <property type="term" value="F:ATP binding"/>
    <property type="evidence" value="ECO:0007669"/>
    <property type="project" value="UniProtKB-UniRule"/>
</dbReference>
<dbReference type="Pfam" id="PF01820">
    <property type="entry name" value="Dala_Dala_lig_N"/>
    <property type="match status" value="1"/>
</dbReference>
<feature type="binding site" evidence="11">
    <location>
        <position position="279"/>
    </location>
    <ligand>
        <name>Mg(2+)</name>
        <dbReference type="ChEBI" id="CHEBI:18420"/>
        <label>1</label>
    </ligand>
</feature>
<feature type="binding site" evidence="11">
    <location>
        <position position="266"/>
    </location>
    <ligand>
        <name>Mg(2+)</name>
        <dbReference type="ChEBI" id="CHEBI:18420"/>
        <label>1</label>
    </ligand>
</feature>
<dbReference type="InterPro" id="IPR000291">
    <property type="entry name" value="D-Ala_lig_Van_CS"/>
</dbReference>
<sequence length="322" mass="33697">MLETPTLPGQRIGVLCGGESPERPGSIASGEAALKSLTAQGLHAELIDLTGLDLGGLRDRIDVALIASHGPGGEDGKLQGALETLGISYTGSGVLASAVGMDKVTTKNLLRAEGIDTPKAIAIHPSWSTATATSSVQHSLGFPVFVKPVAGGGSLASGIAHDANELDALLERARQRSYERYMAEEYIPGTPCSAGILEVGGKLTVLPLLDVEVNGRPFYDYEAKHDRALRTEHCPSNLPEAQTKVMEQVALRVHRLVGAHGVSRVDFLCAPSGRMPVLEINTVPGLSQAGNLATMAQAGGIGYDELIRHLVATAFSKPAYVP</sequence>
<keyword evidence="11" id="KW-0464">Manganese</keyword>
<evidence type="ECO:0000313" key="14">
    <source>
        <dbReference type="EMBL" id="PAU48730.1"/>
    </source>
</evidence>
<evidence type="ECO:0000256" key="7">
    <source>
        <dbReference type="ARBA" id="ARBA00022960"/>
    </source>
</evidence>
<dbReference type="GO" id="GO:0071555">
    <property type="term" value="P:cell wall organization"/>
    <property type="evidence" value="ECO:0007669"/>
    <property type="project" value="UniProtKB-KW"/>
</dbReference>
<dbReference type="GO" id="GO:0009252">
    <property type="term" value="P:peptidoglycan biosynthetic process"/>
    <property type="evidence" value="ECO:0007669"/>
    <property type="project" value="UniProtKB-UniRule"/>
</dbReference>
<comment type="pathway">
    <text evidence="10">Cell wall biogenesis; peptidoglycan biosynthesis.</text>
</comment>
<evidence type="ECO:0000256" key="3">
    <source>
        <dbReference type="ARBA" id="ARBA00022490"/>
    </source>
</evidence>
<evidence type="ECO:0000256" key="11">
    <source>
        <dbReference type="PIRSR" id="PIRSR039102-3"/>
    </source>
</evidence>
<evidence type="ECO:0000256" key="8">
    <source>
        <dbReference type="ARBA" id="ARBA00022984"/>
    </source>
</evidence>
<keyword evidence="11" id="KW-0479">Metal-binding</keyword>
<evidence type="ECO:0000256" key="9">
    <source>
        <dbReference type="ARBA" id="ARBA00023316"/>
    </source>
</evidence>
<keyword evidence="4 10" id="KW-0436">Ligase</keyword>
<evidence type="ECO:0000256" key="10">
    <source>
        <dbReference type="HAMAP-Rule" id="MF_00047"/>
    </source>
</evidence>
<dbReference type="SUPFAM" id="SSF52440">
    <property type="entry name" value="PreATP-grasp domain"/>
    <property type="match status" value="1"/>
</dbReference>
<keyword evidence="3 10" id="KW-0963">Cytoplasm</keyword>
<keyword evidence="7 10" id="KW-0133">Cell shape</keyword>
<dbReference type="PIRSF" id="PIRSF039102">
    <property type="entry name" value="Ddl/VanB"/>
    <property type="match status" value="1"/>
</dbReference>
<dbReference type="RefSeq" id="WP_095580919.1">
    <property type="nucleotide sequence ID" value="NZ_JAJQQQ010000014.1"/>
</dbReference>
<dbReference type="PROSITE" id="PS00844">
    <property type="entry name" value="DALA_DALA_LIGASE_2"/>
    <property type="match status" value="1"/>
</dbReference>
<dbReference type="PANTHER" id="PTHR23132">
    <property type="entry name" value="D-ALANINE--D-ALANINE LIGASE"/>
    <property type="match status" value="1"/>
</dbReference>
<dbReference type="PROSITE" id="PS00843">
    <property type="entry name" value="DALA_DALA_LIGASE_1"/>
    <property type="match status" value="1"/>
</dbReference>
<dbReference type="Gene3D" id="3.40.50.20">
    <property type="match status" value="1"/>
</dbReference>
<name>A0A2A2DBI7_9ACTN</name>
<dbReference type="Gene3D" id="3.30.1490.20">
    <property type="entry name" value="ATP-grasp fold, A domain"/>
    <property type="match status" value="1"/>
</dbReference>
<dbReference type="Proteomes" id="UP000218944">
    <property type="component" value="Unassembled WGS sequence"/>
</dbReference>
<keyword evidence="15" id="KW-1185">Reference proteome</keyword>
<dbReference type="InterPro" id="IPR005905">
    <property type="entry name" value="D_ala_D_ala"/>
</dbReference>
<dbReference type="GO" id="GO:0008716">
    <property type="term" value="F:D-alanine-D-alanine ligase activity"/>
    <property type="evidence" value="ECO:0007669"/>
    <property type="project" value="UniProtKB-UniRule"/>
</dbReference>
<dbReference type="GO" id="GO:0005737">
    <property type="term" value="C:cytoplasm"/>
    <property type="evidence" value="ECO:0007669"/>
    <property type="project" value="UniProtKB-SubCell"/>
</dbReference>
<dbReference type="EMBL" id="NSJV01000223">
    <property type="protein sequence ID" value="PAU48730.1"/>
    <property type="molecule type" value="Genomic_DNA"/>
</dbReference>
<dbReference type="Pfam" id="PF07478">
    <property type="entry name" value="Dala_Dala_lig_C"/>
    <property type="match status" value="1"/>
</dbReference>
<dbReference type="SUPFAM" id="SSF56059">
    <property type="entry name" value="Glutathione synthetase ATP-binding domain-like"/>
    <property type="match status" value="1"/>
</dbReference>
<comment type="function">
    <text evidence="10">Cell wall formation.</text>
</comment>
<comment type="catalytic activity">
    <reaction evidence="10">
        <text>2 D-alanine + ATP = D-alanyl-D-alanine + ADP + phosphate + H(+)</text>
        <dbReference type="Rhea" id="RHEA:11224"/>
        <dbReference type="ChEBI" id="CHEBI:15378"/>
        <dbReference type="ChEBI" id="CHEBI:30616"/>
        <dbReference type="ChEBI" id="CHEBI:43474"/>
        <dbReference type="ChEBI" id="CHEBI:57416"/>
        <dbReference type="ChEBI" id="CHEBI:57822"/>
        <dbReference type="ChEBI" id="CHEBI:456216"/>
        <dbReference type="EC" id="6.3.2.4"/>
    </reaction>
</comment>
<evidence type="ECO:0000256" key="4">
    <source>
        <dbReference type="ARBA" id="ARBA00022598"/>
    </source>
</evidence>